<keyword evidence="3" id="KW-0119">Carbohydrate metabolism</keyword>
<feature type="signal peptide" evidence="6">
    <location>
        <begin position="1"/>
        <end position="20"/>
    </location>
</feature>
<proteinExistence type="inferred from homology"/>
<gene>
    <name evidence="7" type="ORF">Daus18300_011871</name>
</gene>
<evidence type="ECO:0000313" key="8">
    <source>
        <dbReference type="Proteomes" id="UP001583177"/>
    </source>
</evidence>
<evidence type="ECO:0000256" key="1">
    <source>
        <dbReference type="ARBA" id="ARBA00009865"/>
    </source>
</evidence>
<name>A0ABR3W4X5_9PEZI</name>
<dbReference type="PANTHER" id="PTHR43772:SF2">
    <property type="entry name" value="PUTATIVE (AFU_ORTHOLOGUE AFUA_2G04480)-RELATED"/>
    <property type="match status" value="1"/>
</dbReference>
<feature type="chain" id="PRO_5045202016" description="Glycosyl hydrolase family 43 protein" evidence="6">
    <location>
        <begin position="21"/>
        <end position="518"/>
    </location>
</feature>
<protein>
    <recommendedName>
        <fullName evidence="9">Glycosyl hydrolase family 43 protein</fullName>
    </recommendedName>
</protein>
<dbReference type="InterPro" id="IPR052176">
    <property type="entry name" value="Glycosyl_Hydrlase_43_Enz"/>
</dbReference>
<dbReference type="SUPFAM" id="SSF75005">
    <property type="entry name" value="Arabinanase/levansucrase/invertase"/>
    <property type="match status" value="1"/>
</dbReference>
<dbReference type="PANTHER" id="PTHR43772">
    <property type="entry name" value="ENDO-1,4-BETA-XYLANASE"/>
    <property type="match status" value="1"/>
</dbReference>
<evidence type="ECO:0000256" key="6">
    <source>
        <dbReference type="SAM" id="SignalP"/>
    </source>
</evidence>
<keyword evidence="2 5" id="KW-0378">Hydrolase</keyword>
<reference evidence="7 8" key="1">
    <citation type="journal article" date="2024" name="IMA Fungus">
        <title>IMA Genome - F19 : A genome assembly and annotation guide to empower mycologists, including annotated draft genome sequences of Ceratocystis pirilliformis, Diaporthe australafricana, Fusarium ophioides, Paecilomyces lecythidis, and Sporothrix stenoceras.</title>
        <authorList>
            <person name="Aylward J."/>
            <person name="Wilson A.M."/>
            <person name="Visagie C.M."/>
            <person name="Spraker J."/>
            <person name="Barnes I."/>
            <person name="Buitendag C."/>
            <person name="Ceriani C."/>
            <person name="Del Mar Angel L."/>
            <person name="du Plessis D."/>
            <person name="Fuchs T."/>
            <person name="Gasser K."/>
            <person name="Kramer D."/>
            <person name="Li W."/>
            <person name="Munsamy K."/>
            <person name="Piso A."/>
            <person name="Price J.L."/>
            <person name="Sonnekus B."/>
            <person name="Thomas C."/>
            <person name="van der Nest A."/>
            <person name="van Dijk A."/>
            <person name="van Heerden A."/>
            <person name="van Vuuren N."/>
            <person name="Yilmaz N."/>
            <person name="Duong T.A."/>
            <person name="van der Merwe N.A."/>
            <person name="Wingfield M.J."/>
            <person name="Wingfield B.D."/>
        </authorList>
    </citation>
    <scope>NUCLEOTIDE SEQUENCE [LARGE SCALE GENOMIC DNA]</scope>
    <source>
        <strain evidence="7 8">CMW 18300</strain>
    </source>
</reference>
<evidence type="ECO:0000313" key="7">
    <source>
        <dbReference type="EMBL" id="KAL1853223.1"/>
    </source>
</evidence>
<evidence type="ECO:0000256" key="5">
    <source>
        <dbReference type="RuleBase" id="RU361187"/>
    </source>
</evidence>
<dbReference type="Pfam" id="PF04616">
    <property type="entry name" value="Glyco_hydro_43"/>
    <property type="match status" value="1"/>
</dbReference>
<dbReference type="Proteomes" id="UP001583177">
    <property type="component" value="Unassembled WGS sequence"/>
</dbReference>
<organism evidence="7 8">
    <name type="scientific">Diaporthe australafricana</name>
    <dbReference type="NCBI Taxonomy" id="127596"/>
    <lineage>
        <taxon>Eukaryota</taxon>
        <taxon>Fungi</taxon>
        <taxon>Dikarya</taxon>
        <taxon>Ascomycota</taxon>
        <taxon>Pezizomycotina</taxon>
        <taxon>Sordariomycetes</taxon>
        <taxon>Sordariomycetidae</taxon>
        <taxon>Diaporthales</taxon>
        <taxon>Diaporthaceae</taxon>
        <taxon>Diaporthe</taxon>
    </lineage>
</organism>
<comment type="caution">
    <text evidence="7">The sequence shown here is derived from an EMBL/GenBank/DDBJ whole genome shotgun (WGS) entry which is preliminary data.</text>
</comment>
<accession>A0ABR3W4X5</accession>
<sequence length="518" mass="55079">MAPLLSYLGAWLITATVANAAPSIIESRQTTTTFTSTGNPILADGSIYSADPAPLVVNDTVYILAGRDEAGADVNSFIMNQWQIFESKTATPSSGQWTLHQNIAAPQTLFKWASQGTAYASQIVLGPDGKYYLYAPVTQTNSPNSDPFAIGVAVASSPLGPFTNAHPSGPIISESVPSPGNNIQNIDPTVLVDDGKVYIYWGTFGQLRGVELGTDMVTIKGTPVTVNSLTGFFEAPWLMKRKSTYYMLYAGNNAGPNSPCTPTSYHACIAYGTASSPLGPWTYRGIALDIVSSTTSHPGVFEQPAGSGKYFLVYHTRDATGGTHFRRSIAFDALNWDDTTTPPSIKKVTPTKRAGPVRTPTRNIAAAATPSSTNGTPIQYWVAAVNDGRVEANPLPPDYWSSWADKSPSNNTLTYTWNATVQLNGAAMAFFADSPAGATAGVAPPASWWIEYLSDNGQWARVANSSAFSTAVSNSPVETKFTTVSTKSIRAILNPSGRSGAYAAVGVKEWFAFQPTAS</sequence>
<dbReference type="Gene3D" id="2.60.120.260">
    <property type="entry name" value="Galactose-binding domain-like"/>
    <property type="match status" value="1"/>
</dbReference>
<keyword evidence="8" id="KW-1185">Reference proteome</keyword>
<dbReference type="CDD" id="cd08990">
    <property type="entry name" value="GH43_AXH_like"/>
    <property type="match status" value="1"/>
</dbReference>
<evidence type="ECO:0008006" key="9">
    <source>
        <dbReference type="Google" id="ProtNLM"/>
    </source>
</evidence>
<keyword evidence="6" id="KW-0732">Signal</keyword>
<comment type="similarity">
    <text evidence="1 5">Belongs to the glycosyl hydrolase 43 family.</text>
</comment>
<dbReference type="InterPro" id="IPR006710">
    <property type="entry name" value="Glyco_hydro_43"/>
</dbReference>
<evidence type="ECO:0000256" key="4">
    <source>
        <dbReference type="ARBA" id="ARBA00023295"/>
    </source>
</evidence>
<dbReference type="InterPro" id="IPR023296">
    <property type="entry name" value="Glyco_hydro_beta-prop_sf"/>
</dbReference>
<evidence type="ECO:0000256" key="2">
    <source>
        <dbReference type="ARBA" id="ARBA00022801"/>
    </source>
</evidence>
<evidence type="ECO:0000256" key="3">
    <source>
        <dbReference type="ARBA" id="ARBA00023277"/>
    </source>
</evidence>
<dbReference type="EMBL" id="JAWRVE010000151">
    <property type="protein sequence ID" value="KAL1853223.1"/>
    <property type="molecule type" value="Genomic_DNA"/>
</dbReference>
<keyword evidence="4 5" id="KW-0326">Glycosidase</keyword>
<dbReference type="Gene3D" id="2.115.10.20">
    <property type="entry name" value="Glycosyl hydrolase domain, family 43"/>
    <property type="match status" value="1"/>
</dbReference>